<dbReference type="Proteomes" id="UP001147733">
    <property type="component" value="Unassembled WGS sequence"/>
</dbReference>
<dbReference type="AlphaFoldDB" id="A0A9W9NVK9"/>
<accession>A0A9W9NVK9</accession>
<evidence type="ECO:0000313" key="2">
    <source>
        <dbReference type="EMBL" id="KAJ5226646.1"/>
    </source>
</evidence>
<reference evidence="2" key="1">
    <citation type="submission" date="2022-11" db="EMBL/GenBank/DDBJ databases">
        <authorList>
            <person name="Petersen C."/>
        </authorList>
    </citation>
    <scope>NUCLEOTIDE SEQUENCE</scope>
    <source>
        <strain evidence="2">IBT 23319</strain>
    </source>
</reference>
<evidence type="ECO:0000256" key="1">
    <source>
        <dbReference type="ARBA" id="ARBA00023604"/>
    </source>
</evidence>
<dbReference type="GO" id="GO:0016491">
    <property type="term" value="F:oxidoreductase activity"/>
    <property type="evidence" value="ECO:0007669"/>
    <property type="project" value="InterPro"/>
</dbReference>
<dbReference type="NCBIfam" id="NF041278">
    <property type="entry name" value="CmcJ_NvfI_EfuI"/>
    <property type="match status" value="1"/>
</dbReference>
<dbReference type="RefSeq" id="XP_056499011.1">
    <property type="nucleotide sequence ID" value="XM_056645570.1"/>
</dbReference>
<protein>
    <submittedName>
        <fullName evidence="2">Uncharacterized protein</fullName>
    </submittedName>
</protein>
<dbReference type="EMBL" id="JAPQKT010000006">
    <property type="protein sequence ID" value="KAJ5226646.1"/>
    <property type="molecule type" value="Genomic_DNA"/>
</dbReference>
<keyword evidence="3" id="KW-1185">Reference proteome</keyword>
<dbReference type="PANTHER" id="PTHR34598">
    <property type="entry name" value="BLL6449 PROTEIN"/>
    <property type="match status" value="1"/>
</dbReference>
<dbReference type="PANTHER" id="PTHR34598:SF3">
    <property type="entry name" value="OXIDOREDUCTASE AN1597"/>
    <property type="match status" value="1"/>
</dbReference>
<organism evidence="2 3">
    <name type="scientific">Penicillium citrinum</name>
    <dbReference type="NCBI Taxonomy" id="5077"/>
    <lineage>
        <taxon>Eukaryota</taxon>
        <taxon>Fungi</taxon>
        <taxon>Dikarya</taxon>
        <taxon>Ascomycota</taxon>
        <taxon>Pezizomycotina</taxon>
        <taxon>Eurotiomycetes</taxon>
        <taxon>Eurotiomycetidae</taxon>
        <taxon>Eurotiales</taxon>
        <taxon>Aspergillaceae</taxon>
        <taxon>Penicillium</taxon>
    </lineage>
</organism>
<name>A0A9W9NVK9_PENCI</name>
<reference evidence="2" key="2">
    <citation type="journal article" date="2023" name="IMA Fungus">
        <title>Comparative genomic study of the Penicillium genus elucidates a diverse pangenome and 15 lateral gene transfer events.</title>
        <authorList>
            <person name="Petersen C."/>
            <person name="Sorensen T."/>
            <person name="Nielsen M.R."/>
            <person name="Sondergaard T.E."/>
            <person name="Sorensen J.L."/>
            <person name="Fitzpatrick D.A."/>
            <person name="Frisvad J.C."/>
            <person name="Nielsen K.L."/>
        </authorList>
    </citation>
    <scope>NUCLEOTIDE SEQUENCE</scope>
    <source>
        <strain evidence="2">IBT 23319</strain>
    </source>
</reference>
<comment type="caution">
    <text evidence="2">The sequence shown here is derived from an EMBL/GenBank/DDBJ whole genome shotgun (WGS) entry which is preliminary data.</text>
</comment>
<gene>
    <name evidence="2" type="ORF">N7469_006652</name>
</gene>
<dbReference type="InterPro" id="IPR044053">
    <property type="entry name" value="AsaB-like"/>
</dbReference>
<dbReference type="GeneID" id="81384737"/>
<dbReference type="OrthoDB" id="412788at2759"/>
<comment type="similarity">
    <text evidence="1">Belongs to the asaB hydroxylase/desaturase family.</text>
</comment>
<evidence type="ECO:0000313" key="3">
    <source>
        <dbReference type="Proteomes" id="UP001147733"/>
    </source>
</evidence>
<sequence>MADSIQDTLLTRDEIGTPMMERIRNHLPEESQYLLSGRVQIINLWRPISGPIEDHPIAVCDGRALDLHNLIETDMILGDYTGTLLYPQYKPNDTYQWYYMSRQDVEDVLIFKSFDTKKGSVRCK</sequence>
<proteinExistence type="inferred from homology"/>